<evidence type="ECO:0000256" key="6">
    <source>
        <dbReference type="SAM" id="MobiDB-lite"/>
    </source>
</evidence>
<dbReference type="GO" id="GO:0005634">
    <property type="term" value="C:nucleus"/>
    <property type="evidence" value="ECO:0007669"/>
    <property type="project" value="UniProtKB-SubCell"/>
</dbReference>
<keyword evidence="5" id="KW-0539">Nucleus</keyword>
<feature type="region of interest" description="Disordered" evidence="6">
    <location>
        <begin position="298"/>
        <end position="330"/>
    </location>
</feature>
<dbReference type="SUPFAM" id="SSF53098">
    <property type="entry name" value="Ribonuclease H-like"/>
    <property type="match status" value="1"/>
</dbReference>
<proteinExistence type="predicted"/>
<dbReference type="Pfam" id="PF05699">
    <property type="entry name" value="Dimer_Tnp_hAT"/>
    <property type="match status" value="1"/>
</dbReference>
<dbReference type="AlphaFoldDB" id="A0A0N4VIY2"/>
<accession>A0A0N4VIY2</accession>
<dbReference type="InterPro" id="IPR012337">
    <property type="entry name" value="RNaseH-like_sf"/>
</dbReference>
<dbReference type="InterPro" id="IPR008906">
    <property type="entry name" value="HATC_C_dom"/>
</dbReference>
<dbReference type="WBParaSite" id="EVEC_0001080301-mRNA-1">
    <property type="protein sequence ID" value="EVEC_0001080301-mRNA-1"/>
    <property type="gene ID" value="EVEC_0001080301"/>
</dbReference>
<feature type="compositionally biased region" description="Basic and acidic residues" evidence="6">
    <location>
        <begin position="312"/>
        <end position="329"/>
    </location>
</feature>
<dbReference type="GO" id="GO:0046983">
    <property type="term" value="F:protein dimerization activity"/>
    <property type="evidence" value="ECO:0007669"/>
    <property type="project" value="InterPro"/>
</dbReference>
<evidence type="ECO:0000259" key="7">
    <source>
        <dbReference type="Pfam" id="PF05699"/>
    </source>
</evidence>
<keyword evidence="3" id="KW-0863">Zinc-finger</keyword>
<keyword evidence="4" id="KW-0862">Zinc</keyword>
<evidence type="ECO:0000256" key="4">
    <source>
        <dbReference type="ARBA" id="ARBA00022833"/>
    </source>
</evidence>
<comment type="subcellular location">
    <subcellularLocation>
        <location evidence="1">Nucleus</location>
    </subcellularLocation>
</comment>
<evidence type="ECO:0000256" key="3">
    <source>
        <dbReference type="ARBA" id="ARBA00022771"/>
    </source>
</evidence>
<name>A0A0N4VIY2_ENTVE</name>
<dbReference type="GO" id="GO:0008270">
    <property type="term" value="F:zinc ion binding"/>
    <property type="evidence" value="ECO:0007669"/>
    <property type="project" value="UniProtKB-KW"/>
</dbReference>
<reference evidence="8" key="1">
    <citation type="submission" date="2017-02" db="UniProtKB">
        <authorList>
            <consortium name="WormBaseParasite"/>
        </authorList>
    </citation>
    <scope>IDENTIFICATION</scope>
</reference>
<feature type="domain" description="HAT C-terminal dimerisation" evidence="7">
    <location>
        <begin position="381"/>
        <end position="450"/>
    </location>
</feature>
<keyword evidence="2" id="KW-0479">Metal-binding</keyword>
<dbReference type="PANTHER" id="PTHR46481">
    <property type="entry name" value="ZINC FINGER BED DOMAIN-CONTAINING PROTEIN 4"/>
    <property type="match status" value="1"/>
</dbReference>
<evidence type="ECO:0000256" key="1">
    <source>
        <dbReference type="ARBA" id="ARBA00004123"/>
    </source>
</evidence>
<dbReference type="InterPro" id="IPR052035">
    <property type="entry name" value="ZnF_BED_domain_contain"/>
</dbReference>
<evidence type="ECO:0000313" key="8">
    <source>
        <dbReference type="WBParaSite" id="EVEC_0001080301-mRNA-1"/>
    </source>
</evidence>
<sequence>LYYLFCSWRSFCLCRIFAFGITQEFAQYSVVLDVIPCSKCRYSADEVSDKIRAILRECGLFLDRIVAVVSDGTVLMQKVAESLQKPWIPSLTHRINLILNEVLTKADGMRTLLKTLIFNAKLISTDLELQKSFEDFQGAGTSTLFNLQKDLSSRWDIKLNLLRLMKANFDAVNHLARSSENNSRKPARQVQHLNVGDLHLMNFAVGILTLFEQVTKHTSSATETVASYIAVIVSLKLAVDKMSQGTQSDKAAEEFAKCASDELYSNPLYCRTNVLSEEKWTSLLTRIEAAVVSNEARKESANSSAAAEEPDVDGKSEMESLKKETDEHPNNSLDCFLQSFSIYEADGMSMTMTSEERIRCQVKSEMERYWNYVAKANKEIRNMPLAFFWEEHRKEFPALADFARIACAAPLGSVDCQRVFSSLAKLFKEKNRNGALDMTVRNLVLVNQWLAEDVLIDYILENPTSDESFPCASDFDWNTQDFDV</sequence>
<dbReference type="PANTHER" id="PTHR46481:SF10">
    <property type="entry name" value="ZINC FINGER BED DOMAIN-CONTAINING PROTEIN 39"/>
    <property type="match status" value="1"/>
</dbReference>
<protein>
    <submittedName>
        <fullName evidence="8">Dimer_Tnp_hAT domain-containing protein</fullName>
    </submittedName>
</protein>
<organism evidence="8">
    <name type="scientific">Enterobius vermicularis</name>
    <name type="common">Human pinworm</name>
    <dbReference type="NCBI Taxonomy" id="51028"/>
    <lineage>
        <taxon>Eukaryota</taxon>
        <taxon>Metazoa</taxon>
        <taxon>Ecdysozoa</taxon>
        <taxon>Nematoda</taxon>
        <taxon>Chromadorea</taxon>
        <taxon>Rhabditida</taxon>
        <taxon>Spirurina</taxon>
        <taxon>Oxyuridomorpha</taxon>
        <taxon>Oxyuroidea</taxon>
        <taxon>Oxyuridae</taxon>
        <taxon>Enterobius</taxon>
    </lineage>
</organism>
<evidence type="ECO:0000256" key="5">
    <source>
        <dbReference type="ARBA" id="ARBA00023242"/>
    </source>
</evidence>
<evidence type="ECO:0000256" key="2">
    <source>
        <dbReference type="ARBA" id="ARBA00022723"/>
    </source>
</evidence>